<feature type="transmembrane region" description="Helical" evidence="5">
    <location>
        <begin position="182"/>
        <end position="201"/>
    </location>
</feature>
<comment type="subcellular location">
    <subcellularLocation>
        <location evidence="1">Membrane</location>
        <topology evidence="1">Multi-pass membrane protein</topology>
    </subcellularLocation>
</comment>
<protein>
    <recommendedName>
        <fullName evidence="6">EamA domain-containing protein</fullName>
    </recommendedName>
</protein>
<keyword evidence="4 5" id="KW-0472">Membrane</keyword>
<organism evidence="7 8">
    <name type="scientific">Fulvivirga kasyanovii</name>
    <dbReference type="NCBI Taxonomy" id="396812"/>
    <lineage>
        <taxon>Bacteria</taxon>
        <taxon>Pseudomonadati</taxon>
        <taxon>Bacteroidota</taxon>
        <taxon>Cytophagia</taxon>
        <taxon>Cytophagales</taxon>
        <taxon>Fulvivirgaceae</taxon>
        <taxon>Fulvivirga</taxon>
    </lineage>
</organism>
<feature type="transmembrane region" description="Helical" evidence="5">
    <location>
        <begin position="270"/>
        <end position="290"/>
    </location>
</feature>
<feature type="transmembrane region" description="Helical" evidence="5">
    <location>
        <begin position="124"/>
        <end position="142"/>
    </location>
</feature>
<dbReference type="Proteomes" id="UP000798808">
    <property type="component" value="Unassembled WGS sequence"/>
</dbReference>
<dbReference type="RefSeq" id="WP_155169263.1">
    <property type="nucleotide sequence ID" value="NZ_BAAAFL010000015.1"/>
</dbReference>
<dbReference type="InterPro" id="IPR037185">
    <property type="entry name" value="EmrE-like"/>
</dbReference>
<dbReference type="InterPro" id="IPR000620">
    <property type="entry name" value="EamA_dom"/>
</dbReference>
<keyword evidence="8" id="KW-1185">Reference proteome</keyword>
<feature type="transmembrane region" description="Helical" evidence="5">
    <location>
        <begin position="148"/>
        <end position="170"/>
    </location>
</feature>
<feature type="transmembrane region" description="Helical" evidence="5">
    <location>
        <begin position="244"/>
        <end position="264"/>
    </location>
</feature>
<evidence type="ECO:0000256" key="4">
    <source>
        <dbReference type="ARBA" id="ARBA00023136"/>
    </source>
</evidence>
<evidence type="ECO:0000256" key="3">
    <source>
        <dbReference type="ARBA" id="ARBA00022989"/>
    </source>
</evidence>
<reference evidence="7 8" key="1">
    <citation type="submission" date="2019-02" db="EMBL/GenBank/DDBJ databases">
        <authorList>
            <person name="Goldberg S.R."/>
            <person name="Haltli B.A."/>
            <person name="Correa H."/>
            <person name="Russell K.G."/>
        </authorList>
    </citation>
    <scope>NUCLEOTIDE SEQUENCE [LARGE SCALE GENOMIC DNA]</scope>
    <source>
        <strain evidence="7 8">JCM 16186</strain>
    </source>
</reference>
<feature type="transmembrane region" description="Helical" evidence="5">
    <location>
        <begin position="207"/>
        <end position="232"/>
    </location>
</feature>
<dbReference type="SUPFAM" id="SSF103481">
    <property type="entry name" value="Multidrug resistance efflux transporter EmrE"/>
    <property type="match status" value="2"/>
</dbReference>
<comment type="caution">
    <text evidence="7">The sequence shown here is derived from an EMBL/GenBank/DDBJ whole genome shotgun (WGS) entry which is preliminary data.</text>
</comment>
<dbReference type="PANTHER" id="PTHR32322:SF9">
    <property type="entry name" value="AMINO-ACID METABOLITE EFFLUX PUMP-RELATED"/>
    <property type="match status" value="1"/>
</dbReference>
<feature type="transmembrane region" description="Helical" evidence="5">
    <location>
        <begin position="92"/>
        <end position="112"/>
    </location>
</feature>
<evidence type="ECO:0000313" key="8">
    <source>
        <dbReference type="Proteomes" id="UP000798808"/>
    </source>
</evidence>
<keyword evidence="2 5" id="KW-0812">Transmembrane</keyword>
<proteinExistence type="predicted"/>
<feature type="domain" description="EamA" evidence="6">
    <location>
        <begin position="151"/>
        <end position="286"/>
    </location>
</feature>
<evidence type="ECO:0000256" key="5">
    <source>
        <dbReference type="SAM" id="Phobius"/>
    </source>
</evidence>
<dbReference type="PANTHER" id="PTHR32322">
    <property type="entry name" value="INNER MEMBRANE TRANSPORTER"/>
    <property type="match status" value="1"/>
</dbReference>
<evidence type="ECO:0000313" key="7">
    <source>
        <dbReference type="EMBL" id="MTI23880.1"/>
    </source>
</evidence>
<evidence type="ECO:0000256" key="1">
    <source>
        <dbReference type="ARBA" id="ARBA00004141"/>
    </source>
</evidence>
<name>A0ABW9RLW0_9BACT</name>
<feature type="transmembrane region" description="Helical" evidence="5">
    <location>
        <begin position="68"/>
        <end position="86"/>
    </location>
</feature>
<evidence type="ECO:0000256" key="2">
    <source>
        <dbReference type="ARBA" id="ARBA00022692"/>
    </source>
</evidence>
<dbReference type="InterPro" id="IPR050638">
    <property type="entry name" value="AA-Vitamin_Transporters"/>
</dbReference>
<keyword evidence="3 5" id="KW-1133">Transmembrane helix</keyword>
<feature type="domain" description="EamA" evidence="6">
    <location>
        <begin position="6"/>
        <end position="138"/>
    </location>
</feature>
<evidence type="ECO:0000259" key="6">
    <source>
        <dbReference type="Pfam" id="PF00892"/>
    </source>
</evidence>
<dbReference type="EMBL" id="SMLW01000322">
    <property type="protein sequence ID" value="MTI23880.1"/>
    <property type="molecule type" value="Genomic_DNA"/>
</dbReference>
<dbReference type="Pfam" id="PF00892">
    <property type="entry name" value="EamA"/>
    <property type="match status" value="2"/>
</dbReference>
<sequence length="302" mass="32666">MRIKNILLLLLLASMWGPSFLFIKVAVAEIPPITLAASRIVLAAITLYIFLLISGSKFKKSASFWKHVAITGFFAQSLPFILISWGEVYIDSALASILNGLTPLFTVVLANFMIADEKMNVQKIAGTVLGFIGLIVLLSPNFTSDIKASFWGIFAITLAAASYGMGMVYTRIYLKGTPPMHAPASQLLIASVYMIPFSLWMDGPLDFAAISFNALGSVLILAVFGTAIAYVVYFRIIENTSASFLSMVTYLLPIFGVVLGVTFLDESISIETILGAICILAGLMIANNVLKLGVFGLKPKRV</sequence>
<gene>
    <name evidence="7" type="ORF">E1163_02845</name>
</gene>
<accession>A0ABW9RLW0</accession>
<feature type="transmembrane region" description="Helical" evidence="5">
    <location>
        <begin position="38"/>
        <end position="56"/>
    </location>
</feature>